<dbReference type="InterPro" id="IPR000538">
    <property type="entry name" value="Link_dom"/>
</dbReference>
<dbReference type="PROSITE" id="PS50963">
    <property type="entry name" value="LINK_2"/>
    <property type="match status" value="1"/>
</dbReference>
<evidence type="ECO:0000259" key="2">
    <source>
        <dbReference type="PROSITE" id="PS50963"/>
    </source>
</evidence>
<dbReference type="GO" id="GO:0007155">
    <property type="term" value="P:cell adhesion"/>
    <property type="evidence" value="ECO:0007669"/>
    <property type="project" value="InterPro"/>
</dbReference>
<dbReference type="EMBL" id="MN740273">
    <property type="protein sequence ID" value="QHT97179.1"/>
    <property type="molecule type" value="Genomic_DNA"/>
</dbReference>
<name>A0A6C0IX34_9ZZZZ</name>
<reference evidence="3" key="1">
    <citation type="journal article" date="2020" name="Nature">
        <title>Giant virus diversity and host interactions through global metagenomics.</title>
        <authorList>
            <person name="Schulz F."/>
            <person name="Roux S."/>
            <person name="Paez-Espino D."/>
            <person name="Jungbluth S."/>
            <person name="Walsh D.A."/>
            <person name="Denef V.J."/>
            <person name="McMahon K.D."/>
            <person name="Konstantinidis K.T."/>
            <person name="Eloe-Fadrosh E.A."/>
            <person name="Kyrpides N.C."/>
            <person name="Woyke T."/>
        </authorList>
    </citation>
    <scope>NUCLEOTIDE SEQUENCE</scope>
    <source>
        <strain evidence="3">GVMAG-M-3300025138-11</strain>
    </source>
</reference>
<sequence length="293" mass="33774">MISNKNLVAIALILIVILFFLSHNLYSTSNYNHNTKNYLNFTDTIKNIFGFLPDFNMHLDIEKKKRKKKDKPKSIEVKDKPESIEVKDKPESIEVKDKKEVFNIDSNNFTYADAAIVCKALDSKLATYNQVLNAHKDGAHWCNYGWSNNQLALYPTQNTIWKDIQSGPEDSKNICGKPGVNGGFFHNKDLKFGVNCYGIKPKADPSKIIYDKVLDSNIKRIDVLQKYKNMVKEKKLTIRPFNTNKWSNYSFKKSSYVINPDYVDDDINFGEIDFVDEENKDPNKLSFAAEEEE</sequence>
<dbReference type="InterPro" id="IPR016186">
    <property type="entry name" value="C-type_lectin-like/link_sf"/>
</dbReference>
<dbReference type="Pfam" id="PF00193">
    <property type="entry name" value="Xlink"/>
    <property type="match status" value="1"/>
</dbReference>
<evidence type="ECO:0000313" key="3">
    <source>
        <dbReference type="EMBL" id="QHT97179.1"/>
    </source>
</evidence>
<dbReference type="Gene3D" id="3.10.100.10">
    <property type="entry name" value="Mannose-Binding Protein A, subunit A"/>
    <property type="match status" value="1"/>
</dbReference>
<protein>
    <recommendedName>
        <fullName evidence="2">Link domain-containing protein</fullName>
    </recommendedName>
</protein>
<dbReference type="SUPFAM" id="SSF56436">
    <property type="entry name" value="C-type lectin-like"/>
    <property type="match status" value="1"/>
</dbReference>
<dbReference type="InterPro" id="IPR016187">
    <property type="entry name" value="CTDL_fold"/>
</dbReference>
<dbReference type="GO" id="GO:0005540">
    <property type="term" value="F:hyaluronic acid binding"/>
    <property type="evidence" value="ECO:0007669"/>
    <property type="project" value="InterPro"/>
</dbReference>
<proteinExistence type="predicted"/>
<organism evidence="3">
    <name type="scientific">viral metagenome</name>
    <dbReference type="NCBI Taxonomy" id="1070528"/>
    <lineage>
        <taxon>unclassified sequences</taxon>
        <taxon>metagenomes</taxon>
        <taxon>organismal metagenomes</taxon>
    </lineage>
</organism>
<dbReference type="AlphaFoldDB" id="A0A6C0IX34"/>
<dbReference type="SMART" id="SM00445">
    <property type="entry name" value="LINK"/>
    <property type="match status" value="1"/>
</dbReference>
<keyword evidence="1" id="KW-1015">Disulfide bond</keyword>
<accession>A0A6C0IX34</accession>
<evidence type="ECO:0000256" key="1">
    <source>
        <dbReference type="ARBA" id="ARBA00023157"/>
    </source>
</evidence>
<feature type="domain" description="Link" evidence="2">
    <location>
        <begin position="98"/>
        <end position="198"/>
    </location>
</feature>